<evidence type="ECO:0000313" key="2">
    <source>
        <dbReference type="EMBL" id="KJA23375.1"/>
    </source>
</evidence>
<protein>
    <submittedName>
        <fullName evidence="2">Uncharacterized protein</fullName>
    </submittedName>
</protein>
<feature type="region of interest" description="Disordered" evidence="1">
    <location>
        <begin position="1"/>
        <end position="32"/>
    </location>
</feature>
<accession>A0A0D2PUV7</accession>
<evidence type="ECO:0000256" key="1">
    <source>
        <dbReference type="SAM" id="MobiDB-lite"/>
    </source>
</evidence>
<gene>
    <name evidence="2" type="ORF">HYPSUDRAFT_201404</name>
</gene>
<dbReference type="EMBL" id="KN817543">
    <property type="protein sequence ID" value="KJA23375.1"/>
    <property type="molecule type" value="Genomic_DNA"/>
</dbReference>
<evidence type="ECO:0000313" key="3">
    <source>
        <dbReference type="Proteomes" id="UP000054270"/>
    </source>
</evidence>
<keyword evidence="3" id="KW-1185">Reference proteome</keyword>
<organism evidence="2 3">
    <name type="scientific">Hypholoma sublateritium (strain FD-334 SS-4)</name>
    <dbReference type="NCBI Taxonomy" id="945553"/>
    <lineage>
        <taxon>Eukaryota</taxon>
        <taxon>Fungi</taxon>
        <taxon>Dikarya</taxon>
        <taxon>Basidiomycota</taxon>
        <taxon>Agaricomycotina</taxon>
        <taxon>Agaricomycetes</taxon>
        <taxon>Agaricomycetidae</taxon>
        <taxon>Agaricales</taxon>
        <taxon>Agaricineae</taxon>
        <taxon>Strophariaceae</taxon>
        <taxon>Hypholoma</taxon>
    </lineage>
</organism>
<reference evidence="3" key="1">
    <citation type="submission" date="2014-04" db="EMBL/GenBank/DDBJ databases">
        <title>Evolutionary Origins and Diversification of the Mycorrhizal Mutualists.</title>
        <authorList>
            <consortium name="DOE Joint Genome Institute"/>
            <consortium name="Mycorrhizal Genomics Consortium"/>
            <person name="Kohler A."/>
            <person name="Kuo A."/>
            <person name="Nagy L.G."/>
            <person name="Floudas D."/>
            <person name="Copeland A."/>
            <person name="Barry K.W."/>
            <person name="Cichocki N."/>
            <person name="Veneault-Fourrey C."/>
            <person name="LaButti K."/>
            <person name="Lindquist E.A."/>
            <person name="Lipzen A."/>
            <person name="Lundell T."/>
            <person name="Morin E."/>
            <person name="Murat C."/>
            <person name="Riley R."/>
            <person name="Ohm R."/>
            <person name="Sun H."/>
            <person name="Tunlid A."/>
            <person name="Henrissat B."/>
            <person name="Grigoriev I.V."/>
            <person name="Hibbett D.S."/>
            <person name="Martin F."/>
        </authorList>
    </citation>
    <scope>NUCLEOTIDE SEQUENCE [LARGE SCALE GENOMIC DNA]</scope>
    <source>
        <strain evidence="3">FD-334 SS-4</strain>
    </source>
</reference>
<dbReference type="Proteomes" id="UP000054270">
    <property type="component" value="Unassembled WGS sequence"/>
</dbReference>
<sequence>MEIAGNSVAARVKAPPSFTSAPGHRNPTARRPHVPALRRSWYNLARTSTGAYVKSQPPSLFDLSRGPISASRVHRTFTSSAPVSPLPTPPVFAFPPPPRSVVHLLPSCVLLDRPPPHDLHPMCNSHHERAAVASPYFTTIASLSAVRRRLRATARLLPRRSVAQPHVAMIHRLRSADPLCMLPAAVSAPQPNV</sequence>
<dbReference type="AlphaFoldDB" id="A0A0D2PUV7"/>
<proteinExistence type="predicted"/>
<name>A0A0D2PUV7_HYPSF</name>